<evidence type="ECO:0000256" key="2">
    <source>
        <dbReference type="ARBA" id="ARBA00006472"/>
    </source>
</evidence>
<protein>
    <recommendedName>
        <fullName evidence="4">Putative pterin-4-alpha-carbinolamine dehydratase</fullName>
        <shortName evidence="4">PHS</shortName>
        <ecNumber evidence="4">4.2.1.96</ecNumber>
    </recommendedName>
    <alternativeName>
        <fullName evidence="4">4-alpha-hydroxy-tetrahydropterin dehydratase</fullName>
    </alternativeName>
    <alternativeName>
        <fullName evidence="4">Pterin carbinolamine dehydratase</fullName>
        <shortName evidence="4">PCD</shortName>
    </alternativeName>
</protein>
<proteinExistence type="inferred from homology"/>
<keyword evidence="3 4" id="KW-0456">Lyase</keyword>
<keyword evidence="6" id="KW-1185">Reference proteome</keyword>
<reference evidence="5 6" key="1">
    <citation type="journal article" date="2020" name="Harmful Algae">
        <title>Molecular and morphological characterization of a novel dihydroanatoxin-a producing Microcoleus species (cyanobacteria) from the Russian River, California, USA.</title>
        <authorList>
            <person name="Conklin K.Y."/>
            <person name="Stancheva R."/>
            <person name="Otten T.G."/>
            <person name="Fadness R."/>
            <person name="Boyer G.L."/>
            <person name="Read B."/>
            <person name="Zhang X."/>
            <person name="Sheath R.G."/>
        </authorList>
    </citation>
    <scope>NUCLEOTIDE SEQUENCE [LARGE SCALE GENOMIC DNA]</scope>
    <source>
        <strain evidence="5 6">PTRS2</strain>
    </source>
</reference>
<organism evidence="5 6">
    <name type="scientific">Microcoleus anatoxicus PTRS2</name>
    <dbReference type="NCBI Taxonomy" id="2705321"/>
    <lineage>
        <taxon>Bacteria</taxon>
        <taxon>Bacillati</taxon>
        <taxon>Cyanobacteriota</taxon>
        <taxon>Cyanophyceae</taxon>
        <taxon>Oscillatoriophycideae</taxon>
        <taxon>Oscillatoriales</taxon>
        <taxon>Microcoleaceae</taxon>
        <taxon>Microcoleus</taxon>
        <taxon>Microcoleus anatoxicus</taxon>
    </lineage>
</organism>
<comment type="caution">
    <text evidence="5">The sequence shown here is derived from an EMBL/GenBank/DDBJ whole genome shotgun (WGS) entry which is preliminary data.</text>
</comment>
<dbReference type="Proteomes" id="UP001384579">
    <property type="component" value="Unassembled WGS sequence"/>
</dbReference>
<dbReference type="Gene3D" id="3.30.1360.20">
    <property type="entry name" value="Transcriptional coactivator/pterin dehydratase"/>
    <property type="match status" value="1"/>
</dbReference>
<evidence type="ECO:0000256" key="4">
    <source>
        <dbReference type="HAMAP-Rule" id="MF_00434"/>
    </source>
</evidence>
<dbReference type="GO" id="GO:0008124">
    <property type="term" value="F:4-alpha-hydroxytetrahydrobiopterin dehydratase activity"/>
    <property type="evidence" value="ECO:0007669"/>
    <property type="project" value="UniProtKB-EC"/>
</dbReference>
<dbReference type="PANTHER" id="PTHR12599:SF0">
    <property type="entry name" value="PTERIN-4-ALPHA-CARBINOLAMINE DEHYDRATASE"/>
    <property type="match status" value="1"/>
</dbReference>
<evidence type="ECO:0000313" key="5">
    <source>
        <dbReference type="EMBL" id="MEK0187418.1"/>
    </source>
</evidence>
<dbReference type="InterPro" id="IPR001533">
    <property type="entry name" value="Pterin_deHydtase"/>
</dbReference>
<comment type="catalytic activity">
    <reaction evidence="1 4">
        <text>(4aS,6R)-4a-hydroxy-L-erythro-5,6,7,8-tetrahydrobiopterin = (6R)-L-erythro-6,7-dihydrobiopterin + H2O</text>
        <dbReference type="Rhea" id="RHEA:11920"/>
        <dbReference type="ChEBI" id="CHEBI:15377"/>
        <dbReference type="ChEBI" id="CHEBI:15642"/>
        <dbReference type="ChEBI" id="CHEBI:43120"/>
        <dbReference type="EC" id="4.2.1.96"/>
    </reaction>
</comment>
<dbReference type="EMBL" id="JBBLXS010000355">
    <property type="protein sequence ID" value="MEK0187418.1"/>
    <property type="molecule type" value="Genomic_DNA"/>
</dbReference>
<comment type="similarity">
    <text evidence="2 4">Belongs to the pterin-4-alpha-carbinolamine dehydratase family.</text>
</comment>
<dbReference type="NCBIfam" id="NF002017">
    <property type="entry name" value="PRK00823.1-2"/>
    <property type="match status" value="1"/>
</dbReference>
<name>A0ABU8YT97_9CYAN</name>
<dbReference type="RefSeq" id="WP_340519001.1">
    <property type="nucleotide sequence ID" value="NZ_JBBLXS010000355.1"/>
</dbReference>
<evidence type="ECO:0000256" key="3">
    <source>
        <dbReference type="ARBA" id="ARBA00023239"/>
    </source>
</evidence>
<evidence type="ECO:0000256" key="1">
    <source>
        <dbReference type="ARBA" id="ARBA00001554"/>
    </source>
</evidence>
<dbReference type="InterPro" id="IPR036428">
    <property type="entry name" value="PCD_sf"/>
</dbReference>
<sequence>MIGVTVAQTNQTSKLQPLTETEISQRLQALPHWTRDGQTIKYTREFKNFVEAVSFVNCLISPSEKAGHHPDIAIAYNRVTISLTTHDVGGITEQDFELAKTISQLVSEWMPGNVCLVVEGSG</sequence>
<evidence type="ECO:0000313" key="6">
    <source>
        <dbReference type="Proteomes" id="UP001384579"/>
    </source>
</evidence>
<dbReference type="PANTHER" id="PTHR12599">
    <property type="entry name" value="PTERIN-4-ALPHA-CARBINOLAMINE DEHYDRATASE"/>
    <property type="match status" value="1"/>
</dbReference>
<dbReference type="SUPFAM" id="SSF55248">
    <property type="entry name" value="PCD-like"/>
    <property type="match status" value="1"/>
</dbReference>
<dbReference type="CDD" id="cd00488">
    <property type="entry name" value="PCD_DCoH"/>
    <property type="match status" value="1"/>
</dbReference>
<accession>A0ABU8YT97</accession>
<gene>
    <name evidence="5" type="ORF">WMG39_21555</name>
</gene>
<dbReference type="Pfam" id="PF01329">
    <property type="entry name" value="Pterin_4a"/>
    <property type="match status" value="1"/>
</dbReference>
<dbReference type="EC" id="4.2.1.96" evidence="4"/>
<dbReference type="HAMAP" id="MF_00434">
    <property type="entry name" value="Pterin_4_alpha"/>
    <property type="match status" value="1"/>
</dbReference>